<proteinExistence type="predicted"/>
<feature type="domain" description="PI-PLC Y-box" evidence="2">
    <location>
        <begin position="344"/>
        <end position="376"/>
    </location>
</feature>
<organism evidence="3 4">
    <name type="scientific">Patella caerulea</name>
    <name type="common">Rayed Mediterranean limpet</name>
    <dbReference type="NCBI Taxonomy" id="87958"/>
    <lineage>
        <taxon>Eukaryota</taxon>
        <taxon>Metazoa</taxon>
        <taxon>Spiralia</taxon>
        <taxon>Lophotrochozoa</taxon>
        <taxon>Mollusca</taxon>
        <taxon>Gastropoda</taxon>
        <taxon>Patellogastropoda</taxon>
        <taxon>Patelloidea</taxon>
        <taxon>Patellidae</taxon>
        <taxon>Patella</taxon>
    </lineage>
</organism>
<dbReference type="PROSITE" id="PS50008">
    <property type="entry name" value="PIPLC_Y_DOMAIN"/>
    <property type="match status" value="1"/>
</dbReference>
<gene>
    <name evidence="3" type="ORF">SNE40_015411</name>
</gene>
<evidence type="ECO:0000256" key="1">
    <source>
        <dbReference type="SAM" id="MobiDB-lite"/>
    </source>
</evidence>
<evidence type="ECO:0000313" key="4">
    <source>
        <dbReference type="Proteomes" id="UP001347796"/>
    </source>
</evidence>
<name>A0AAN8PEQ5_PATCE</name>
<dbReference type="AlphaFoldDB" id="A0AAN8PEQ5"/>
<dbReference type="InterPro" id="IPR001711">
    <property type="entry name" value="PLipase_C_Pinositol-sp_Y"/>
</dbReference>
<dbReference type="GO" id="GO:0035556">
    <property type="term" value="P:intracellular signal transduction"/>
    <property type="evidence" value="ECO:0007669"/>
    <property type="project" value="InterPro"/>
</dbReference>
<dbReference type="EMBL" id="JAZGQO010000010">
    <property type="protein sequence ID" value="KAK6177282.1"/>
    <property type="molecule type" value="Genomic_DNA"/>
</dbReference>
<protein>
    <recommendedName>
        <fullName evidence="2">PI-PLC Y-box domain-containing protein</fullName>
    </recommendedName>
</protein>
<dbReference type="Proteomes" id="UP001347796">
    <property type="component" value="Unassembled WGS sequence"/>
</dbReference>
<feature type="compositionally biased region" description="Basic and acidic residues" evidence="1">
    <location>
        <begin position="108"/>
        <end position="117"/>
    </location>
</feature>
<sequence>MDDPDLSALTSHPSYARTISIEIGRGATEESEPKPRIRRKSSKKYSTELLPCEDDLNDSDLSDVSDISEYFSAEEEFESMTLNDSVDREDDLLGSDCSSGSSDYPDFLDNHKSDRVKAPSKKKKRRRRQQLKEKMLQDFSIPFQDVENLDLEVGDFAGDLESCAQNIQKTLPTLMDLCIKNVWKKSSKLSMIGYSLLPSKLKEIVNKYKRTQSFSSIQYSWLTRNLLHLIKVARNKGNNPVWFMQYRKNKDEGKPDKLVYKYTVRNVWLSKEGADLGNEENGDQIANWLPYTVYFEGSSSTAINVNILSVLCRLVDVMLQQFGLQNKSCKTDQQVIEENIDKVRRMLCRRYPDFVEYIFDDVVPYIFWAHGNKNAAHYFLKLAQDATGYHRAYYLSEAARFYTQLNEPSLARKLHREASEVIFSLFSPLTVNYVQIKVQMLMLLANVYDQGPMTCEKSGSSYDSWKAVLQTAPSTPVGTWLEAVDAFFCYHSGMWKDGDVCQLKEGERFLESLVTSHPYLYLHLSLINALLGGDSLSSYQRYVSRTLYADSADYTVGLQFCSDKRNKHDPWHVIHSYDGKIKLLKVMWRTQFLYMNTVRDNNSILEADLCGSHLNLRLSDHGHLTGDFQMLLPPTKVVELDVYTGLQIFTPLTTDSNALYLEDLMEKCSNTLYNPTMTEIYNFEDNTVHMLNVGYGANTKDNPSGMLYLYWTGKEGETARINLLRMIKQAWKEALVKMIDAVRNYYKRTDVDPCVYGSDGWAKEMKEAVNYHYHRDAMFNFESIYGYVNTKLSREKVGQKNIKKKTEKVIKKTELKPFPNRIMNYVRYGHTLYVRVQLTTDYFCGVRGMFIDCSSKESFLHPKFEFDKSYREPYKMTESINHVVPRADVIWMIAYDESIPRVTSSRTAVYFYGQGGKLLSTNYEVGTILTDLVIGSSLFGYESQQNRVKRGHLFRGSKDNYEITESSSREYSKINGLHIMADRLLLHLETEIIILDTDDCFTSIPVKVTYPSSSLDVKDGSIQGAFKTVKIISDKQRLDEYGHSYTEIVVAVDCHLLIFKIDEKNKTDVDLRFCVEVAGHPIEYCYINKQLGFLISTTQHYNVSNHYREHVFHYNFDGDLLGVLPFLGPGPRDMFTLYLSGDNKTTQRYSRLGQQGRYVFMRDGHGGIMSIWLGHY</sequence>
<evidence type="ECO:0000259" key="2">
    <source>
        <dbReference type="PROSITE" id="PS50008"/>
    </source>
</evidence>
<feature type="region of interest" description="Disordered" evidence="1">
    <location>
        <begin position="1"/>
        <end position="61"/>
    </location>
</feature>
<reference evidence="3 4" key="1">
    <citation type="submission" date="2024-01" db="EMBL/GenBank/DDBJ databases">
        <title>The genome of the rayed Mediterranean limpet Patella caerulea (Linnaeus, 1758).</title>
        <authorList>
            <person name="Anh-Thu Weber A."/>
            <person name="Halstead-Nussloch G."/>
        </authorList>
    </citation>
    <scope>NUCLEOTIDE SEQUENCE [LARGE SCALE GENOMIC DNA]</scope>
    <source>
        <strain evidence="3">AATW-2023a</strain>
        <tissue evidence="3">Whole specimen</tissue>
    </source>
</reference>
<dbReference type="GO" id="GO:0006629">
    <property type="term" value="P:lipid metabolic process"/>
    <property type="evidence" value="ECO:0007669"/>
    <property type="project" value="InterPro"/>
</dbReference>
<accession>A0AAN8PEQ5</accession>
<feature type="region of interest" description="Disordered" evidence="1">
    <location>
        <begin position="103"/>
        <end position="127"/>
    </location>
</feature>
<evidence type="ECO:0000313" key="3">
    <source>
        <dbReference type="EMBL" id="KAK6177282.1"/>
    </source>
</evidence>
<feature type="compositionally biased region" description="Basic residues" evidence="1">
    <location>
        <begin position="118"/>
        <end position="127"/>
    </location>
</feature>
<keyword evidence="4" id="KW-1185">Reference proteome</keyword>
<feature type="compositionally biased region" description="Acidic residues" evidence="1">
    <location>
        <begin position="51"/>
        <end position="61"/>
    </location>
</feature>
<comment type="caution">
    <text evidence="3">The sequence shown here is derived from an EMBL/GenBank/DDBJ whole genome shotgun (WGS) entry which is preliminary data.</text>
</comment>
<dbReference type="GO" id="GO:0004435">
    <property type="term" value="F:phosphatidylinositol-4,5-bisphosphate phospholipase C activity"/>
    <property type="evidence" value="ECO:0007669"/>
    <property type="project" value="InterPro"/>
</dbReference>